<evidence type="ECO:0000313" key="3">
    <source>
        <dbReference type="Proteomes" id="UP000199008"/>
    </source>
</evidence>
<evidence type="ECO:0000313" key="1">
    <source>
        <dbReference type="EMBL" id="SDK75730.1"/>
    </source>
</evidence>
<sequence>MTIIRQPSLFGIQELYDMAPPQKYDAIISTINLDKIYHAVTKKSRLGAPEELNYAAMIISIFVRYVERIPMI</sequence>
<reference evidence="1" key="1">
    <citation type="submission" date="2016-10" db="EMBL/GenBank/DDBJ databases">
        <authorList>
            <person name="de Groot N.N."/>
        </authorList>
    </citation>
    <scope>NUCLEOTIDE SEQUENCE [LARGE SCALE GENOMIC DNA]</scope>
    <source>
        <strain evidence="1">CGMCC 1.8895</strain>
    </source>
</reference>
<dbReference type="Proteomes" id="UP000199008">
    <property type="component" value="Unassembled WGS sequence"/>
</dbReference>
<evidence type="ECO:0000313" key="2">
    <source>
        <dbReference type="EMBL" id="SDL33079.1"/>
    </source>
</evidence>
<gene>
    <name evidence="1" type="ORF">SAMN05216216_1091</name>
    <name evidence="2" type="ORF">SAMN05216216_14311</name>
</gene>
<dbReference type="EMBL" id="FNFY01000009">
    <property type="protein sequence ID" value="SDK75730.1"/>
    <property type="molecule type" value="Genomic_DNA"/>
</dbReference>
<proteinExistence type="predicted"/>
<keyword evidence="3" id="KW-1185">Reference proteome</keyword>
<dbReference type="EMBL" id="FNFY01000043">
    <property type="protein sequence ID" value="SDL33079.1"/>
    <property type="molecule type" value="Genomic_DNA"/>
</dbReference>
<reference evidence="3" key="2">
    <citation type="submission" date="2016-10" db="EMBL/GenBank/DDBJ databases">
        <authorList>
            <person name="Varghese N."/>
            <person name="Submissions S."/>
        </authorList>
    </citation>
    <scope>NUCLEOTIDE SEQUENCE [LARGE SCALE GENOMIC DNA]</scope>
    <source>
        <strain evidence="3">CGMCC 1.8895</strain>
    </source>
</reference>
<accession>A0A1G9EHV4</accession>
<organism evidence="1 3">
    <name type="scientific">Lacicoccus qingdaonensis</name>
    <dbReference type="NCBI Taxonomy" id="576118"/>
    <lineage>
        <taxon>Bacteria</taxon>
        <taxon>Bacillati</taxon>
        <taxon>Bacillota</taxon>
        <taxon>Bacilli</taxon>
        <taxon>Bacillales</taxon>
        <taxon>Salinicoccaceae</taxon>
        <taxon>Lacicoccus</taxon>
    </lineage>
</organism>
<protein>
    <submittedName>
        <fullName evidence="1">Transposase</fullName>
    </submittedName>
</protein>
<feature type="non-terminal residue" evidence="1">
    <location>
        <position position="72"/>
    </location>
</feature>
<dbReference type="AlphaFoldDB" id="A0A1G9EHV4"/>
<name>A0A1G9EHV4_9BACL</name>